<dbReference type="KEGG" id="sus:Acid_0143"/>
<dbReference type="InParanoid" id="Q02CQ8"/>
<dbReference type="EMBL" id="CP000473">
    <property type="protein sequence ID" value="ABJ81158.1"/>
    <property type="molecule type" value="Genomic_DNA"/>
</dbReference>
<sequence>MKGQFRLQRVFSQCGRKLASIGSMTASSDSRLPQLEALIGDLTGEEDTPNALLREHLEAARSFLLGSMPTEYQFSLGLADGLLSEIKDQDLRTRLEEFLRSQRAA</sequence>
<dbReference type="AlphaFoldDB" id="Q02CQ8"/>
<protein>
    <submittedName>
        <fullName evidence="1">Uncharacterized protein</fullName>
    </submittedName>
</protein>
<accession>Q02CQ8</accession>
<dbReference type="HOGENOM" id="CLU_2234813_0_0_0"/>
<organism evidence="1">
    <name type="scientific">Solibacter usitatus (strain Ellin6076)</name>
    <dbReference type="NCBI Taxonomy" id="234267"/>
    <lineage>
        <taxon>Bacteria</taxon>
        <taxon>Pseudomonadati</taxon>
        <taxon>Acidobacteriota</taxon>
        <taxon>Terriglobia</taxon>
        <taxon>Bryobacterales</taxon>
        <taxon>Solibacteraceae</taxon>
        <taxon>Candidatus Solibacter</taxon>
    </lineage>
</organism>
<name>Q02CQ8_SOLUE</name>
<proteinExistence type="predicted"/>
<evidence type="ECO:0000313" key="1">
    <source>
        <dbReference type="EMBL" id="ABJ81158.1"/>
    </source>
</evidence>
<gene>
    <name evidence="1" type="ordered locus">Acid_0143</name>
</gene>
<dbReference type="OrthoDB" id="9960920at2"/>
<reference evidence="1" key="1">
    <citation type="submission" date="2006-10" db="EMBL/GenBank/DDBJ databases">
        <title>Complete sequence of Solibacter usitatus Ellin6076.</title>
        <authorList>
            <consortium name="US DOE Joint Genome Institute"/>
            <person name="Copeland A."/>
            <person name="Lucas S."/>
            <person name="Lapidus A."/>
            <person name="Barry K."/>
            <person name="Detter J.C."/>
            <person name="Glavina del Rio T."/>
            <person name="Hammon N."/>
            <person name="Israni S."/>
            <person name="Dalin E."/>
            <person name="Tice H."/>
            <person name="Pitluck S."/>
            <person name="Thompson L.S."/>
            <person name="Brettin T."/>
            <person name="Bruce D."/>
            <person name="Han C."/>
            <person name="Tapia R."/>
            <person name="Gilna P."/>
            <person name="Schmutz J."/>
            <person name="Larimer F."/>
            <person name="Land M."/>
            <person name="Hauser L."/>
            <person name="Kyrpides N."/>
            <person name="Mikhailova N."/>
            <person name="Janssen P.H."/>
            <person name="Kuske C.R."/>
            <person name="Richardson P."/>
        </authorList>
    </citation>
    <scope>NUCLEOTIDE SEQUENCE</scope>
    <source>
        <strain evidence="1">Ellin6076</strain>
    </source>
</reference>